<evidence type="ECO:0000313" key="2">
    <source>
        <dbReference type="Proteomes" id="UP000291084"/>
    </source>
</evidence>
<organism evidence="1 2">
    <name type="scientific">Vigna angularis var. angularis</name>
    <dbReference type="NCBI Taxonomy" id="157739"/>
    <lineage>
        <taxon>Eukaryota</taxon>
        <taxon>Viridiplantae</taxon>
        <taxon>Streptophyta</taxon>
        <taxon>Embryophyta</taxon>
        <taxon>Tracheophyta</taxon>
        <taxon>Spermatophyta</taxon>
        <taxon>Magnoliopsida</taxon>
        <taxon>eudicotyledons</taxon>
        <taxon>Gunneridae</taxon>
        <taxon>Pentapetalae</taxon>
        <taxon>rosids</taxon>
        <taxon>fabids</taxon>
        <taxon>Fabales</taxon>
        <taxon>Fabaceae</taxon>
        <taxon>Papilionoideae</taxon>
        <taxon>50 kb inversion clade</taxon>
        <taxon>NPAAA clade</taxon>
        <taxon>indigoferoid/millettioid clade</taxon>
        <taxon>Phaseoleae</taxon>
        <taxon>Vigna</taxon>
    </lineage>
</organism>
<dbReference type="EMBL" id="AP015044">
    <property type="protein sequence ID" value="BAU02522.1"/>
    <property type="molecule type" value="Genomic_DNA"/>
</dbReference>
<sequence>KSENKIKNPKLQDWNHDSLYCRRRYPSQHITAAFASHRDIVRTQTMSTFAGYFKGKYSTTSHRRDVAAMKGRRQISPCAMKRRRWAEEVGSSW</sequence>
<name>A0A0S3TBF7_PHAAN</name>
<dbReference type="AlphaFoldDB" id="A0A0S3TBF7"/>
<protein>
    <submittedName>
        <fullName evidence="1">Uncharacterized protein</fullName>
    </submittedName>
</protein>
<reference evidence="1 2" key="1">
    <citation type="journal article" date="2015" name="Sci. Rep.">
        <title>The power of single molecule real-time sequencing technology in the de novo assembly of a eukaryotic genome.</title>
        <authorList>
            <person name="Sakai H."/>
            <person name="Naito K."/>
            <person name="Ogiso-Tanaka E."/>
            <person name="Takahashi Y."/>
            <person name="Iseki K."/>
            <person name="Muto C."/>
            <person name="Satou K."/>
            <person name="Teruya K."/>
            <person name="Shiroma A."/>
            <person name="Shimoji M."/>
            <person name="Hirano T."/>
            <person name="Itoh T."/>
            <person name="Kaga A."/>
            <person name="Tomooka N."/>
        </authorList>
    </citation>
    <scope>NUCLEOTIDE SEQUENCE [LARGE SCALE GENOMIC DNA]</scope>
    <source>
        <strain evidence="2">cv. Shumari</strain>
    </source>
</reference>
<gene>
    <name evidence="1" type="primary">Vigan.11G207000</name>
    <name evidence="1" type="ORF">VIGAN_11207000</name>
</gene>
<dbReference type="Proteomes" id="UP000291084">
    <property type="component" value="Chromosome 11"/>
</dbReference>
<accession>A0A0S3TBF7</accession>
<feature type="non-terminal residue" evidence="1">
    <location>
        <position position="1"/>
    </location>
</feature>
<evidence type="ECO:0000313" key="1">
    <source>
        <dbReference type="EMBL" id="BAU02522.1"/>
    </source>
</evidence>
<proteinExistence type="predicted"/>
<keyword evidence="2" id="KW-1185">Reference proteome</keyword>